<dbReference type="Proteomes" id="UP000623269">
    <property type="component" value="Unassembled WGS sequence"/>
</dbReference>
<keyword evidence="4" id="KW-1185">Reference proteome</keyword>
<evidence type="ECO:0000313" key="3">
    <source>
        <dbReference type="EMBL" id="MBH1941573.1"/>
    </source>
</evidence>
<dbReference type="InterPro" id="IPR002508">
    <property type="entry name" value="MurNAc-LAA_cat"/>
</dbReference>
<dbReference type="SUPFAM" id="SSF53187">
    <property type="entry name" value="Zn-dependent exopeptidases"/>
    <property type="match status" value="1"/>
</dbReference>
<dbReference type="EMBL" id="JAEAGR010000012">
    <property type="protein sequence ID" value="MBH1941573.1"/>
    <property type="molecule type" value="Genomic_DNA"/>
</dbReference>
<comment type="caution">
    <text evidence="3">The sequence shown here is derived from an EMBL/GenBank/DDBJ whole genome shotgun (WGS) entry which is preliminary data.</text>
</comment>
<evidence type="ECO:0000313" key="4">
    <source>
        <dbReference type="Proteomes" id="UP000623269"/>
    </source>
</evidence>
<dbReference type="InterPro" id="IPR050695">
    <property type="entry name" value="N-acetylmuramoyl_amidase_3"/>
</dbReference>
<keyword evidence="1" id="KW-0378">Hydrolase</keyword>
<proteinExistence type="predicted"/>
<protein>
    <submittedName>
        <fullName evidence="3">N-acetylmuramoyl-L-alanine amidase</fullName>
    </submittedName>
</protein>
<dbReference type="GO" id="GO:0008745">
    <property type="term" value="F:N-acetylmuramoyl-L-alanine amidase activity"/>
    <property type="evidence" value="ECO:0007669"/>
    <property type="project" value="InterPro"/>
</dbReference>
<reference evidence="3" key="1">
    <citation type="submission" date="2020-12" db="EMBL/GenBank/DDBJ databases">
        <title>M. sibirica DSM 26468T genome.</title>
        <authorList>
            <person name="Thieme N."/>
            <person name="Rettenmaier R."/>
            <person name="Zverlov V."/>
            <person name="Liebl W."/>
        </authorList>
    </citation>
    <scope>NUCLEOTIDE SEQUENCE</scope>
    <source>
        <strain evidence="3">DSM 26468</strain>
    </source>
</reference>
<dbReference type="CDD" id="cd02696">
    <property type="entry name" value="MurNAc-LAA"/>
    <property type="match status" value="1"/>
</dbReference>
<evidence type="ECO:0000259" key="2">
    <source>
        <dbReference type="SMART" id="SM00646"/>
    </source>
</evidence>
<dbReference type="GO" id="GO:0009253">
    <property type="term" value="P:peptidoglycan catabolic process"/>
    <property type="evidence" value="ECO:0007669"/>
    <property type="project" value="InterPro"/>
</dbReference>
<sequence>MDKDIKDDIHMMQPNEDIQPQIPLHNETKLIAIDAGHQKQGNYDKEPIGPGAEIMKAKVSSGTKGIVTGIAEYELNLTVSKKLNQELINRGYEVYMIRKSHDVNLSNRERAILAKESNADIFLRIHANGSENKKANGACTIYPSKNNSYVSYLSDESKILSEAVIQGICESTGAKNNGAVTRDDMSGINWSSIPVTIIEMGYMTNPKEDRLLQTESYQDKIVEGICNGIDQYYEALAE</sequence>
<dbReference type="PANTHER" id="PTHR30404">
    <property type="entry name" value="N-ACETYLMURAMOYL-L-ALANINE AMIDASE"/>
    <property type="match status" value="1"/>
</dbReference>
<name>A0A8J7L311_9FIRM</name>
<evidence type="ECO:0000256" key="1">
    <source>
        <dbReference type="ARBA" id="ARBA00022801"/>
    </source>
</evidence>
<dbReference type="Pfam" id="PF01520">
    <property type="entry name" value="Amidase_3"/>
    <property type="match status" value="1"/>
</dbReference>
<organism evidence="3 4">
    <name type="scientific">Mobilitalea sibirica</name>
    <dbReference type="NCBI Taxonomy" id="1462919"/>
    <lineage>
        <taxon>Bacteria</taxon>
        <taxon>Bacillati</taxon>
        <taxon>Bacillota</taxon>
        <taxon>Clostridia</taxon>
        <taxon>Lachnospirales</taxon>
        <taxon>Lachnospiraceae</taxon>
        <taxon>Mobilitalea</taxon>
    </lineage>
</organism>
<accession>A0A8J7L311</accession>
<dbReference type="PANTHER" id="PTHR30404:SF0">
    <property type="entry name" value="N-ACETYLMURAMOYL-L-ALANINE AMIDASE AMIC"/>
    <property type="match status" value="1"/>
</dbReference>
<gene>
    <name evidence="3" type="ORF">I5677_11775</name>
</gene>
<dbReference type="Gene3D" id="3.40.630.40">
    <property type="entry name" value="Zn-dependent exopeptidases"/>
    <property type="match status" value="1"/>
</dbReference>
<dbReference type="GO" id="GO:0030288">
    <property type="term" value="C:outer membrane-bounded periplasmic space"/>
    <property type="evidence" value="ECO:0007669"/>
    <property type="project" value="TreeGrafter"/>
</dbReference>
<dbReference type="SMART" id="SM00646">
    <property type="entry name" value="Ami_3"/>
    <property type="match status" value="1"/>
</dbReference>
<feature type="domain" description="MurNAc-LAA" evidence="2">
    <location>
        <begin position="111"/>
        <end position="230"/>
    </location>
</feature>
<dbReference type="AlphaFoldDB" id="A0A8J7L311"/>